<reference evidence="2 3" key="1">
    <citation type="submission" date="2024-11" db="EMBL/GenBank/DDBJ databases">
        <title>A near-complete genome assembly of Cinchona calisaya.</title>
        <authorList>
            <person name="Lian D.C."/>
            <person name="Zhao X.W."/>
            <person name="Wei L."/>
        </authorList>
    </citation>
    <scope>NUCLEOTIDE SEQUENCE [LARGE SCALE GENOMIC DNA]</scope>
    <source>
        <tissue evidence="2">Nenye</tissue>
    </source>
</reference>
<keyword evidence="1" id="KW-0812">Transmembrane</keyword>
<name>A0ABD2YH15_9GENT</name>
<accession>A0ABD2YH15</accession>
<feature type="transmembrane region" description="Helical" evidence="1">
    <location>
        <begin position="64"/>
        <end position="84"/>
    </location>
</feature>
<gene>
    <name evidence="2" type="ORF">ACH5RR_032064</name>
</gene>
<proteinExistence type="predicted"/>
<dbReference type="Proteomes" id="UP001630127">
    <property type="component" value="Unassembled WGS sequence"/>
</dbReference>
<organism evidence="2 3">
    <name type="scientific">Cinchona calisaya</name>
    <dbReference type="NCBI Taxonomy" id="153742"/>
    <lineage>
        <taxon>Eukaryota</taxon>
        <taxon>Viridiplantae</taxon>
        <taxon>Streptophyta</taxon>
        <taxon>Embryophyta</taxon>
        <taxon>Tracheophyta</taxon>
        <taxon>Spermatophyta</taxon>
        <taxon>Magnoliopsida</taxon>
        <taxon>eudicotyledons</taxon>
        <taxon>Gunneridae</taxon>
        <taxon>Pentapetalae</taxon>
        <taxon>asterids</taxon>
        <taxon>lamiids</taxon>
        <taxon>Gentianales</taxon>
        <taxon>Rubiaceae</taxon>
        <taxon>Cinchonoideae</taxon>
        <taxon>Cinchoneae</taxon>
        <taxon>Cinchona</taxon>
    </lineage>
</organism>
<keyword evidence="3" id="KW-1185">Reference proteome</keyword>
<keyword evidence="1" id="KW-1133">Transmembrane helix</keyword>
<comment type="caution">
    <text evidence="2">The sequence shown here is derived from an EMBL/GenBank/DDBJ whole genome shotgun (WGS) entry which is preliminary data.</text>
</comment>
<evidence type="ECO:0000313" key="2">
    <source>
        <dbReference type="EMBL" id="KAL3506682.1"/>
    </source>
</evidence>
<dbReference type="AlphaFoldDB" id="A0ABD2YH15"/>
<dbReference type="EMBL" id="JBJUIK010000013">
    <property type="protein sequence ID" value="KAL3506682.1"/>
    <property type="molecule type" value="Genomic_DNA"/>
</dbReference>
<keyword evidence="1" id="KW-0472">Membrane</keyword>
<protein>
    <submittedName>
        <fullName evidence="2">Uncharacterized protein</fullName>
    </submittedName>
</protein>
<sequence>MYSDSELMNDHIMARAYANIVKAKNETAKSFSFQELQRKSNPIGGATSETELKAKQKVLYGRSAWNLFSTILLSFLICFGFNMLHVDGN</sequence>
<evidence type="ECO:0000313" key="3">
    <source>
        <dbReference type="Proteomes" id="UP001630127"/>
    </source>
</evidence>
<evidence type="ECO:0000256" key="1">
    <source>
        <dbReference type="SAM" id="Phobius"/>
    </source>
</evidence>